<protein>
    <submittedName>
        <fullName evidence="4">CBS domain-containing protein</fullName>
    </submittedName>
</protein>
<evidence type="ECO:0000313" key="4">
    <source>
        <dbReference type="EMBL" id="MEM5535220.1"/>
    </source>
</evidence>
<feature type="domain" description="CBS" evidence="3">
    <location>
        <begin position="112"/>
        <end position="175"/>
    </location>
</feature>
<evidence type="ECO:0000256" key="2">
    <source>
        <dbReference type="PROSITE-ProRule" id="PRU00703"/>
    </source>
</evidence>
<dbReference type="InterPro" id="IPR000644">
    <property type="entry name" value="CBS_dom"/>
</dbReference>
<dbReference type="Gene3D" id="3.10.580.10">
    <property type="entry name" value="CBS-domain"/>
    <property type="match status" value="1"/>
</dbReference>
<name>A0ABU9TNB7_9GAMM</name>
<dbReference type="RefSeq" id="WP_067983309.1">
    <property type="nucleotide sequence ID" value="NZ_JBBMRA010000001.1"/>
</dbReference>
<keyword evidence="1 2" id="KW-0129">CBS domain</keyword>
<proteinExistence type="predicted"/>
<dbReference type="Pfam" id="PF00571">
    <property type="entry name" value="CBS"/>
    <property type="match status" value="1"/>
</dbReference>
<dbReference type="EMBL" id="JBBMRA010000001">
    <property type="protein sequence ID" value="MEM5535220.1"/>
    <property type="molecule type" value="Genomic_DNA"/>
</dbReference>
<accession>A0ABU9TNB7</accession>
<comment type="caution">
    <text evidence="4">The sequence shown here is derived from an EMBL/GenBank/DDBJ whole genome shotgun (WGS) entry which is preliminary data.</text>
</comment>
<evidence type="ECO:0000313" key="5">
    <source>
        <dbReference type="Proteomes" id="UP001449225"/>
    </source>
</evidence>
<gene>
    <name evidence="4" type="ORF">WNY58_02330</name>
</gene>
<sequence length="195" mass="21675">MKNYNELNTVFLEESAQVIRPEQLTEYSLETPAINVLTDFLHVQPLLMELDVSVDDARHMMRKVHVRSVLVIDSDENFKGLLTLADLESRSALSVATTAGIKRQDISIRDVMTPRAQLKAIPLSELQSAKIGNLLQTLKHEGAPHILIVDTSNRSIRGVISSSDIARRLNISVDISKRANSFKEVVGILASGQEY</sequence>
<evidence type="ECO:0000259" key="3">
    <source>
        <dbReference type="PROSITE" id="PS51371"/>
    </source>
</evidence>
<keyword evidence="5" id="KW-1185">Reference proteome</keyword>
<dbReference type="InterPro" id="IPR046342">
    <property type="entry name" value="CBS_dom_sf"/>
</dbReference>
<dbReference type="Proteomes" id="UP001449225">
    <property type="component" value="Unassembled WGS sequence"/>
</dbReference>
<dbReference type="PANTHER" id="PTHR43080:SF2">
    <property type="entry name" value="CBS DOMAIN-CONTAINING PROTEIN"/>
    <property type="match status" value="1"/>
</dbReference>
<evidence type="ECO:0000256" key="1">
    <source>
        <dbReference type="ARBA" id="ARBA00023122"/>
    </source>
</evidence>
<reference evidence="4 5" key="1">
    <citation type="submission" date="2024-03" db="EMBL/GenBank/DDBJ databases">
        <title>Community enrichment and isolation of bacterial strains for fucoidan degradation.</title>
        <authorList>
            <person name="Sichert A."/>
        </authorList>
    </citation>
    <scope>NUCLEOTIDE SEQUENCE [LARGE SCALE GENOMIC DNA]</scope>
    <source>
        <strain evidence="4 5">AS76</strain>
    </source>
</reference>
<organism evidence="4 5">
    <name type="scientific">Neptuniibacter pectenicola</name>
    <dbReference type="NCBI Taxonomy" id="1806669"/>
    <lineage>
        <taxon>Bacteria</taxon>
        <taxon>Pseudomonadati</taxon>
        <taxon>Pseudomonadota</taxon>
        <taxon>Gammaproteobacteria</taxon>
        <taxon>Oceanospirillales</taxon>
        <taxon>Oceanospirillaceae</taxon>
        <taxon>Neptuniibacter</taxon>
    </lineage>
</organism>
<dbReference type="PROSITE" id="PS51371">
    <property type="entry name" value="CBS"/>
    <property type="match status" value="2"/>
</dbReference>
<dbReference type="InterPro" id="IPR051257">
    <property type="entry name" value="Diverse_CBS-Domain"/>
</dbReference>
<dbReference type="SUPFAM" id="SSF54631">
    <property type="entry name" value="CBS-domain pair"/>
    <property type="match status" value="1"/>
</dbReference>
<dbReference type="PANTHER" id="PTHR43080">
    <property type="entry name" value="CBS DOMAIN-CONTAINING PROTEIN CBSX3, MITOCHONDRIAL"/>
    <property type="match status" value="1"/>
</dbReference>
<feature type="domain" description="CBS" evidence="3">
    <location>
        <begin position="40"/>
        <end position="97"/>
    </location>
</feature>